<evidence type="ECO:0000256" key="2">
    <source>
        <dbReference type="ARBA" id="ARBA00023125"/>
    </source>
</evidence>
<dbReference type="Pfam" id="PF17918">
    <property type="entry name" value="TetR_C_15"/>
    <property type="match status" value="1"/>
</dbReference>
<evidence type="ECO:0000259" key="5">
    <source>
        <dbReference type="PROSITE" id="PS50977"/>
    </source>
</evidence>
<reference evidence="6 7" key="1">
    <citation type="submission" date="2018-08" db="EMBL/GenBank/DDBJ databases">
        <authorList>
            <person name="Khan S.A."/>
            <person name="Jeon C.O."/>
            <person name="Chun B.H."/>
            <person name="Jeong S.E."/>
        </authorList>
    </citation>
    <scope>NUCLEOTIDE SEQUENCE [LARGE SCALE GENOMIC DNA]</scope>
    <source>
        <strain evidence="6 7">S-16</strain>
    </source>
</reference>
<dbReference type="Pfam" id="PF00440">
    <property type="entry name" value="TetR_N"/>
    <property type="match status" value="1"/>
</dbReference>
<keyword evidence="1" id="KW-0805">Transcription regulation</keyword>
<dbReference type="Gene3D" id="1.10.357.10">
    <property type="entry name" value="Tetracycline Repressor, domain 2"/>
    <property type="match status" value="1"/>
</dbReference>
<feature type="domain" description="HTH tetR-type" evidence="5">
    <location>
        <begin position="36"/>
        <end position="96"/>
    </location>
</feature>
<dbReference type="PRINTS" id="PR00455">
    <property type="entry name" value="HTHTETR"/>
</dbReference>
<evidence type="ECO:0000313" key="7">
    <source>
        <dbReference type="Proteomes" id="UP000267464"/>
    </source>
</evidence>
<evidence type="ECO:0000256" key="4">
    <source>
        <dbReference type="PROSITE-ProRule" id="PRU00335"/>
    </source>
</evidence>
<dbReference type="InterPro" id="IPR041669">
    <property type="entry name" value="TetR_C_15"/>
</dbReference>
<evidence type="ECO:0000313" key="6">
    <source>
        <dbReference type="EMBL" id="RQP24537.1"/>
    </source>
</evidence>
<dbReference type="PANTHER" id="PTHR30055">
    <property type="entry name" value="HTH-TYPE TRANSCRIPTIONAL REGULATOR RUTR"/>
    <property type="match status" value="1"/>
</dbReference>
<evidence type="ECO:0000256" key="1">
    <source>
        <dbReference type="ARBA" id="ARBA00023015"/>
    </source>
</evidence>
<organism evidence="6 7">
    <name type="scientific">Piscinibacter terrae</name>
    <dbReference type="NCBI Taxonomy" id="2496871"/>
    <lineage>
        <taxon>Bacteria</taxon>
        <taxon>Pseudomonadati</taxon>
        <taxon>Pseudomonadota</taxon>
        <taxon>Betaproteobacteria</taxon>
        <taxon>Burkholderiales</taxon>
        <taxon>Sphaerotilaceae</taxon>
        <taxon>Piscinibacter</taxon>
    </lineage>
</organism>
<dbReference type="PANTHER" id="PTHR30055:SF234">
    <property type="entry name" value="HTH-TYPE TRANSCRIPTIONAL REGULATOR BETI"/>
    <property type="match status" value="1"/>
</dbReference>
<dbReference type="InterPro" id="IPR001647">
    <property type="entry name" value="HTH_TetR"/>
</dbReference>
<keyword evidence="2 4" id="KW-0238">DNA-binding</keyword>
<keyword evidence="7" id="KW-1185">Reference proteome</keyword>
<sequence>MDHTMRVIARICYSHSDKPMKTAVAPRKSPRQARSQATCEAILDATARILVERGYAATNTNLVAERAGVSVGSLYQYFPNKDALIAALHDRHARQMNEVVEREIMRCEGLAFEAALQAIISGLVEAHRMEAGLHRVLETQLAGLDTLDEHAAVEARISSQLRTLLSRYTDEIRVPNLDLAIYVLMHSLHALVHAVVYERPSGVTLEEATAEMVRLTSLYLRTPAT</sequence>
<keyword evidence="3" id="KW-0804">Transcription</keyword>
<dbReference type="SUPFAM" id="SSF46689">
    <property type="entry name" value="Homeodomain-like"/>
    <property type="match status" value="1"/>
</dbReference>
<dbReference type="GO" id="GO:0000976">
    <property type="term" value="F:transcription cis-regulatory region binding"/>
    <property type="evidence" value="ECO:0007669"/>
    <property type="project" value="TreeGrafter"/>
</dbReference>
<dbReference type="InterPro" id="IPR050109">
    <property type="entry name" value="HTH-type_TetR-like_transc_reg"/>
</dbReference>
<dbReference type="PROSITE" id="PS50977">
    <property type="entry name" value="HTH_TETR_2"/>
    <property type="match status" value="1"/>
</dbReference>
<accession>A0A3N7HQM4</accession>
<protein>
    <submittedName>
        <fullName evidence="6">TetR/AcrR family transcriptional regulator</fullName>
    </submittedName>
</protein>
<dbReference type="InterPro" id="IPR009057">
    <property type="entry name" value="Homeodomain-like_sf"/>
</dbReference>
<gene>
    <name evidence="6" type="ORF">DZC73_14735</name>
</gene>
<comment type="caution">
    <text evidence="6">The sequence shown here is derived from an EMBL/GenBank/DDBJ whole genome shotgun (WGS) entry which is preliminary data.</text>
</comment>
<feature type="DNA-binding region" description="H-T-H motif" evidence="4">
    <location>
        <begin position="59"/>
        <end position="78"/>
    </location>
</feature>
<dbReference type="AlphaFoldDB" id="A0A3N7HQM4"/>
<proteinExistence type="predicted"/>
<name>A0A3N7HQM4_9BURK</name>
<reference evidence="6 7" key="2">
    <citation type="submission" date="2018-12" db="EMBL/GenBank/DDBJ databases">
        <title>Rhizobacter gummiphilus sp. nov., a rubber-degrading bacterium isolated from the soil of a botanical garden in Japan.</title>
        <authorList>
            <person name="Shunsuke S.S."/>
        </authorList>
    </citation>
    <scope>NUCLEOTIDE SEQUENCE [LARGE SCALE GENOMIC DNA]</scope>
    <source>
        <strain evidence="6 7">S-16</strain>
    </source>
</reference>
<dbReference type="EMBL" id="QUSW01000003">
    <property type="protein sequence ID" value="RQP24537.1"/>
    <property type="molecule type" value="Genomic_DNA"/>
</dbReference>
<dbReference type="Proteomes" id="UP000267464">
    <property type="component" value="Unassembled WGS sequence"/>
</dbReference>
<evidence type="ECO:0000256" key="3">
    <source>
        <dbReference type="ARBA" id="ARBA00023163"/>
    </source>
</evidence>
<dbReference type="GO" id="GO:0003700">
    <property type="term" value="F:DNA-binding transcription factor activity"/>
    <property type="evidence" value="ECO:0007669"/>
    <property type="project" value="TreeGrafter"/>
</dbReference>